<reference evidence="3" key="1">
    <citation type="submission" date="2015-11" db="EMBL/GenBank/DDBJ databases">
        <authorList>
            <person name="Holder M.E."/>
            <person name="Ajami N.J."/>
            <person name="Petrosino J.F."/>
        </authorList>
    </citation>
    <scope>NUCLEOTIDE SEQUENCE [LARGE SCALE GENOMIC DNA]</scope>
    <source>
        <strain evidence="3">F0113</strain>
    </source>
</reference>
<evidence type="ECO:0000256" key="1">
    <source>
        <dbReference type="SAM" id="SignalP"/>
    </source>
</evidence>
<proteinExistence type="predicted"/>
<protein>
    <recommendedName>
        <fullName evidence="4">Fibrobacter succinogenes major paralogous domain-containing protein</fullName>
    </recommendedName>
</protein>
<dbReference type="EMBL" id="CP013195">
    <property type="protein sequence ID" value="ALO49144.1"/>
    <property type="molecule type" value="Genomic_DNA"/>
</dbReference>
<dbReference type="PROSITE" id="PS51257">
    <property type="entry name" value="PROKAR_LIPOPROTEIN"/>
    <property type="match status" value="1"/>
</dbReference>
<keyword evidence="1" id="KW-0732">Signal</keyword>
<evidence type="ECO:0000313" key="2">
    <source>
        <dbReference type="EMBL" id="ALO49144.1"/>
    </source>
</evidence>
<evidence type="ECO:0008006" key="4">
    <source>
        <dbReference type="Google" id="ProtNLM"/>
    </source>
</evidence>
<dbReference type="InterPro" id="IPR025049">
    <property type="entry name" value="Mfa-like_1"/>
</dbReference>
<dbReference type="KEGG" id="peo:AS203_08635"/>
<name>A0A0S2KLH1_9BACT</name>
<dbReference type="STRING" id="76123.AS203_08635"/>
<feature type="signal peptide" evidence="1">
    <location>
        <begin position="1"/>
        <end position="22"/>
    </location>
</feature>
<feature type="chain" id="PRO_5006601916" description="Fibrobacter succinogenes major paralogous domain-containing protein" evidence="1">
    <location>
        <begin position="23"/>
        <end position="565"/>
    </location>
</feature>
<dbReference type="Pfam" id="PF13149">
    <property type="entry name" value="Mfa_like_1"/>
    <property type="match status" value="1"/>
</dbReference>
<gene>
    <name evidence="2" type="ORF">AS203_08635</name>
</gene>
<dbReference type="Proteomes" id="UP000056252">
    <property type="component" value="Chromosome"/>
</dbReference>
<sequence>MNKQIFLSTVFSIALLSLTACSNDDNKTTDDGQVNAAQAIEFKVDFADYNAEQDVNVTRAGNKEVKLEEQTVDLGNGILAQCTLQRDTTKQATPAATRALTDGLYTMLAYDAATHAYKGDITGTVTGGNTFTPTSANQDLVLTPGTYDFVLYNSKVIRSGNNLTVNRTDADAALIGRTQQVITVTPHKQQVPFTMKHVCAKVKIQLLGYMEFSGVTGRIESVNATDVPGSSIYDASTGTWTIGAGLSVFDFLTYGTAQESYLHNGLYSTISNEAVYFMPTTDVSKLKLILGGQIYNTNMNNVSLTCNPAATLKLEQNGSYVLNVKLLYNFLYLMSDGTIGTIKDTTYGGAPAATAKTPIAVVLSQSKRMAMALKDANGGYLEWTNGDSGGYLPNGGGYAWNQTNTHMCTSTNADDAFNTSGFDETWDPSYTYYWVSGEKVKGKRADFPAFYAAAHYDPGVAYTGSPALQWYLPSAGDWTRLFSALGFGDGSTEFHLGTSYKWYGYIANLAFTQVGGTKFSSYDYYSSSEYETFQAIRANIGSDQMSWGTFGNKGDGANVRAFVKY</sequence>
<evidence type="ECO:0000313" key="3">
    <source>
        <dbReference type="Proteomes" id="UP000056252"/>
    </source>
</evidence>
<organism evidence="2 3">
    <name type="scientific">Hoylesella enoeca</name>
    <dbReference type="NCBI Taxonomy" id="76123"/>
    <lineage>
        <taxon>Bacteria</taxon>
        <taxon>Pseudomonadati</taxon>
        <taxon>Bacteroidota</taxon>
        <taxon>Bacteroidia</taxon>
        <taxon>Bacteroidales</taxon>
        <taxon>Prevotellaceae</taxon>
        <taxon>Hoylesella</taxon>
    </lineage>
</organism>
<accession>A0A0S2KLH1</accession>
<dbReference type="RefSeq" id="WP_060544378.1">
    <property type="nucleotide sequence ID" value="NZ_CP013195.1"/>
</dbReference>
<keyword evidence="3" id="KW-1185">Reference proteome</keyword>
<dbReference type="AlphaFoldDB" id="A0A0S2KLH1"/>